<dbReference type="GeneID" id="62207568"/>
<reference evidence="2" key="2">
    <citation type="submission" date="2020-08" db="EMBL/GenBank/DDBJ databases">
        <title>Draft Genome Sequence of Cumin Blight Pathogen Alternaria burnsii.</title>
        <authorList>
            <person name="Feng Z."/>
        </authorList>
    </citation>
    <scope>NUCLEOTIDE SEQUENCE</scope>
    <source>
        <strain evidence="2">CBS107.38</strain>
    </source>
</reference>
<dbReference type="EMBL" id="JAAABM010000015">
    <property type="protein sequence ID" value="KAF7672842.1"/>
    <property type="molecule type" value="Genomic_DNA"/>
</dbReference>
<proteinExistence type="predicted"/>
<evidence type="ECO:0000313" key="3">
    <source>
        <dbReference type="Proteomes" id="UP000596902"/>
    </source>
</evidence>
<gene>
    <name evidence="2" type="ORF">GT037_009343</name>
</gene>
<feature type="compositionally biased region" description="Polar residues" evidence="1">
    <location>
        <begin position="43"/>
        <end position="52"/>
    </location>
</feature>
<dbReference type="AlphaFoldDB" id="A0A8H7EEE4"/>
<feature type="compositionally biased region" description="Polar residues" evidence="1">
    <location>
        <begin position="23"/>
        <end position="34"/>
    </location>
</feature>
<evidence type="ECO:0000256" key="1">
    <source>
        <dbReference type="SAM" id="MobiDB-lite"/>
    </source>
</evidence>
<accession>A0A8H7EEE4</accession>
<name>A0A8H7EEE4_9PLEO</name>
<evidence type="ECO:0000313" key="2">
    <source>
        <dbReference type="EMBL" id="KAF7672842.1"/>
    </source>
</evidence>
<sequence length="52" mass="5598">MSLNRCYDITSLASRGGRDRGASASTIEVSSPWQVPSRHITPQKCTSSDLSS</sequence>
<protein>
    <submittedName>
        <fullName evidence="2">Uncharacterized protein</fullName>
    </submittedName>
</protein>
<feature type="region of interest" description="Disordered" evidence="1">
    <location>
        <begin position="15"/>
        <end position="52"/>
    </location>
</feature>
<dbReference type="RefSeq" id="XP_038783192.1">
    <property type="nucleotide sequence ID" value="XM_038934390.1"/>
</dbReference>
<reference evidence="2" key="1">
    <citation type="submission" date="2020-01" db="EMBL/GenBank/DDBJ databases">
        <authorList>
            <person name="Feng Z.H.Z."/>
        </authorList>
    </citation>
    <scope>NUCLEOTIDE SEQUENCE</scope>
    <source>
        <strain evidence="2">CBS107.38</strain>
    </source>
</reference>
<organism evidence="2 3">
    <name type="scientific">Alternaria burnsii</name>
    <dbReference type="NCBI Taxonomy" id="1187904"/>
    <lineage>
        <taxon>Eukaryota</taxon>
        <taxon>Fungi</taxon>
        <taxon>Dikarya</taxon>
        <taxon>Ascomycota</taxon>
        <taxon>Pezizomycotina</taxon>
        <taxon>Dothideomycetes</taxon>
        <taxon>Pleosporomycetidae</taxon>
        <taxon>Pleosporales</taxon>
        <taxon>Pleosporineae</taxon>
        <taxon>Pleosporaceae</taxon>
        <taxon>Alternaria</taxon>
        <taxon>Alternaria sect. Alternaria</taxon>
    </lineage>
</organism>
<dbReference type="Proteomes" id="UP000596902">
    <property type="component" value="Unassembled WGS sequence"/>
</dbReference>
<keyword evidence="3" id="KW-1185">Reference proteome</keyword>
<comment type="caution">
    <text evidence="2">The sequence shown here is derived from an EMBL/GenBank/DDBJ whole genome shotgun (WGS) entry which is preliminary data.</text>
</comment>